<keyword evidence="4" id="KW-0328">Glycosyltransferase</keyword>
<dbReference type="EMBL" id="CATQJL010000305">
    <property type="protein sequence ID" value="CAJ0603753.1"/>
    <property type="molecule type" value="Genomic_DNA"/>
</dbReference>
<dbReference type="PROSITE" id="PS00375">
    <property type="entry name" value="UDPGT"/>
    <property type="match status" value="2"/>
</dbReference>
<evidence type="ECO:0000256" key="6">
    <source>
        <dbReference type="ARBA" id="ARBA00022692"/>
    </source>
</evidence>
<comment type="similarity">
    <text evidence="2">Belongs to the UDP-glycosyltransferase family.</text>
</comment>
<evidence type="ECO:0000256" key="9">
    <source>
        <dbReference type="ARBA" id="ARBA00023136"/>
    </source>
</evidence>
<feature type="transmembrane region" description="Helical" evidence="11">
    <location>
        <begin position="945"/>
        <end position="964"/>
    </location>
</feature>
<comment type="subcellular location">
    <subcellularLocation>
        <location evidence="1">Membrane</location>
        <topology evidence="1">Single-pass membrane protein</topology>
    </subcellularLocation>
</comment>
<dbReference type="GO" id="GO:0015020">
    <property type="term" value="F:glucuronosyltransferase activity"/>
    <property type="evidence" value="ECO:0007669"/>
    <property type="project" value="UniProtKB-EC"/>
</dbReference>
<dbReference type="FunFam" id="3.40.50.2000:FF:000038">
    <property type="entry name" value="UDP-GlucuronosylTransferase"/>
    <property type="match status" value="2"/>
</dbReference>
<keyword evidence="6 11" id="KW-0812">Transmembrane</keyword>
<gene>
    <name evidence="12" type="ORF">CYNAS_LOCUS15736</name>
</gene>
<evidence type="ECO:0000256" key="8">
    <source>
        <dbReference type="ARBA" id="ARBA00022989"/>
    </source>
</evidence>
<dbReference type="InterPro" id="IPR035595">
    <property type="entry name" value="UDP_glycos_trans_CS"/>
</dbReference>
<evidence type="ECO:0000256" key="3">
    <source>
        <dbReference type="ARBA" id="ARBA00012544"/>
    </source>
</evidence>
<keyword evidence="8 11" id="KW-1133">Transmembrane helix</keyword>
<evidence type="ECO:0000256" key="5">
    <source>
        <dbReference type="ARBA" id="ARBA00022679"/>
    </source>
</evidence>
<dbReference type="EC" id="2.4.1.17" evidence="3"/>
<protein>
    <recommendedName>
        <fullName evidence="3">glucuronosyltransferase</fullName>
        <ecNumber evidence="3">2.4.1.17</ecNumber>
    </recommendedName>
</protein>
<keyword evidence="7" id="KW-0732">Signal</keyword>
<evidence type="ECO:0000256" key="1">
    <source>
        <dbReference type="ARBA" id="ARBA00004167"/>
    </source>
</evidence>
<dbReference type="GO" id="GO:0016020">
    <property type="term" value="C:membrane"/>
    <property type="evidence" value="ECO:0007669"/>
    <property type="project" value="UniProtKB-SubCell"/>
</dbReference>
<evidence type="ECO:0000313" key="13">
    <source>
        <dbReference type="Proteomes" id="UP001176961"/>
    </source>
</evidence>
<evidence type="ECO:0000256" key="2">
    <source>
        <dbReference type="ARBA" id="ARBA00009995"/>
    </source>
</evidence>
<name>A0AA36MAW0_CYLNA</name>
<comment type="caution">
    <text evidence="12">The sequence shown here is derived from an EMBL/GenBank/DDBJ whole genome shotgun (WGS) entry which is preliminary data.</text>
</comment>
<organism evidence="12 13">
    <name type="scientific">Cylicocyclus nassatus</name>
    <name type="common">Nematode worm</name>
    <dbReference type="NCBI Taxonomy" id="53992"/>
    <lineage>
        <taxon>Eukaryota</taxon>
        <taxon>Metazoa</taxon>
        <taxon>Ecdysozoa</taxon>
        <taxon>Nematoda</taxon>
        <taxon>Chromadorea</taxon>
        <taxon>Rhabditida</taxon>
        <taxon>Rhabditina</taxon>
        <taxon>Rhabditomorpha</taxon>
        <taxon>Strongyloidea</taxon>
        <taxon>Strongylidae</taxon>
        <taxon>Cylicocyclus</taxon>
    </lineage>
</organism>
<dbReference type="AlphaFoldDB" id="A0AA36MAW0"/>
<comment type="catalytic activity">
    <reaction evidence="10">
        <text>glucuronate acceptor + UDP-alpha-D-glucuronate = acceptor beta-D-glucuronoside + UDP + H(+)</text>
        <dbReference type="Rhea" id="RHEA:21032"/>
        <dbReference type="ChEBI" id="CHEBI:15378"/>
        <dbReference type="ChEBI" id="CHEBI:58052"/>
        <dbReference type="ChEBI" id="CHEBI:58223"/>
        <dbReference type="ChEBI" id="CHEBI:132367"/>
        <dbReference type="ChEBI" id="CHEBI:132368"/>
        <dbReference type="EC" id="2.4.1.17"/>
    </reaction>
</comment>
<keyword evidence="9 11" id="KW-0472">Membrane</keyword>
<evidence type="ECO:0000256" key="7">
    <source>
        <dbReference type="ARBA" id="ARBA00022729"/>
    </source>
</evidence>
<dbReference type="CDD" id="cd03784">
    <property type="entry name" value="GT1_Gtf-like"/>
    <property type="match status" value="2"/>
</dbReference>
<dbReference type="Gene3D" id="3.40.50.2000">
    <property type="entry name" value="Glycogen Phosphorylase B"/>
    <property type="match status" value="2"/>
</dbReference>
<dbReference type="InterPro" id="IPR050271">
    <property type="entry name" value="UDP-glycosyltransferase"/>
</dbReference>
<reference evidence="12" key="1">
    <citation type="submission" date="2023-07" db="EMBL/GenBank/DDBJ databases">
        <authorList>
            <consortium name="CYATHOMIX"/>
        </authorList>
    </citation>
    <scope>NUCLEOTIDE SEQUENCE</scope>
    <source>
        <strain evidence="12">N/A</strain>
    </source>
</reference>
<keyword evidence="5" id="KW-0808">Transferase</keyword>
<dbReference type="SUPFAM" id="SSF53756">
    <property type="entry name" value="UDP-Glycosyltransferase/glycogen phosphorylase"/>
    <property type="match status" value="2"/>
</dbReference>
<keyword evidence="13" id="KW-1185">Reference proteome</keyword>
<evidence type="ECO:0000256" key="11">
    <source>
        <dbReference type="SAM" id="Phobius"/>
    </source>
</evidence>
<evidence type="ECO:0000313" key="12">
    <source>
        <dbReference type="EMBL" id="CAJ0603753.1"/>
    </source>
</evidence>
<sequence length="980" mass="109030">MLFLLVLSAAFANVYGYKILIVVPKAAYSHMNFMGKVADTLVDAGHDVVALQPLIQPLAGNGTRKSRIIQIEVDKELTESLMDAKHHHGQRWTDSTMNPLSILKNIQFLQVITSKTVAKLLSEKELLERLKLENFDVGITELFDFSGIAVFEAIGLKNVVGTHSSSLLEGTAYSIGVPVIPSFMPASAGVTDDSTSFSNRLSNVFFTWISCYFQRSLANAAETVMKEKLGENITPIWDIVSNMSWIITNTEPFLDFAKPTLHKVVDVGGIGVHKPKSLDKKWSTVLSRRPHNVLICFGSHMQSTQMPEKAKAALVKVFKSFSHITFIWKYEDPKNAQFAGVENLYLSEWLPQNDLLADDRLTLFITHGGAGSLMESATYGKPLILIPFFGDQTRNAKLAAKFGIGIHLNKASLFDSNALRQAIESILKDERYTKAAHRMRDLLRKRPFTPEQKMLSLFLLLLAVCDGGTHNILVVIPKMGYSHMNFLGCIADTLVDAGHNVVSLQPLIFPHDSNGTKRSRLIQVDVDATLAEELISTQSMTQGLMWMASAANPLGILGPLPFLKRIVTKSVTKLLENEELLEMLRSEKFDLGITELFDFTGVAVFEAIGLKNMIGVHTQSSIMEGTAYAIGIPVIPSFMPASQAVTDDSTSFTTRVINIVFTYLSYFFQTSVANSAEKAMRAKLGSSATPIWDTVANMSWILSNSEPLLEYGKPTLHKVVDLGGIGVHKPKPLEELRKWHKILNLRKHTVLISFGSVAPSIFMPLAIKRAFIEVIKSYPYVTFIWKYEEPENAPFAEGVENLVLSRWTPQIELIADERLTLFVTHGGSGSMLESATHGKPLIVVPLFGDQTRNAKIIARFGFGIHLHKASLYDSSVLRDAIGTIMNDTRYTEAAHRIRDILAERPFTPAQKLLKTVELAVKFGHIPELLVSGRHLGFITYYNIDILVVFLAICSSITFVLIYVLRRYIRNRRTSAKAKTQ</sequence>
<evidence type="ECO:0000256" key="4">
    <source>
        <dbReference type="ARBA" id="ARBA00022676"/>
    </source>
</evidence>
<proteinExistence type="inferred from homology"/>
<dbReference type="PANTHER" id="PTHR48043">
    <property type="entry name" value="EG:EG0003.4 PROTEIN-RELATED"/>
    <property type="match status" value="1"/>
</dbReference>
<dbReference type="PANTHER" id="PTHR48043:SF150">
    <property type="entry name" value="GLUCURONOSYLTRANSFERASE"/>
    <property type="match status" value="1"/>
</dbReference>
<evidence type="ECO:0000256" key="10">
    <source>
        <dbReference type="ARBA" id="ARBA00047475"/>
    </source>
</evidence>
<dbReference type="InterPro" id="IPR002213">
    <property type="entry name" value="UDP_glucos_trans"/>
</dbReference>
<accession>A0AA36MAW0</accession>
<dbReference type="Proteomes" id="UP001176961">
    <property type="component" value="Unassembled WGS sequence"/>
</dbReference>
<dbReference type="Pfam" id="PF00201">
    <property type="entry name" value="UDPGT"/>
    <property type="match status" value="2"/>
</dbReference>